<reference evidence="1 2" key="1">
    <citation type="submission" date="2018-03" db="EMBL/GenBank/DDBJ databases">
        <title>The ancient ancestry and fast evolution of plastids.</title>
        <authorList>
            <person name="Moore K.R."/>
            <person name="Magnabosco C."/>
            <person name="Momper L."/>
            <person name="Gold D.A."/>
            <person name="Bosak T."/>
            <person name="Fournier G.P."/>
        </authorList>
    </citation>
    <scope>NUCLEOTIDE SEQUENCE [LARGE SCALE GENOMIC DNA]</scope>
    <source>
        <strain evidence="1 2">CCALA 016</strain>
    </source>
</reference>
<dbReference type="RefSeq" id="WP_106457713.1">
    <property type="nucleotide sequence ID" value="NZ_PXOH01000017.1"/>
</dbReference>
<keyword evidence="2" id="KW-1185">Reference proteome</keyword>
<dbReference type="Proteomes" id="UP000239001">
    <property type="component" value="Unassembled WGS sequence"/>
</dbReference>
<gene>
    <name evidence="1" type="ORF">C7H19_15080</name>
</gene>
<proteinExistence type="predicted"/>
<evidence type="ECO:0000313" key="2">
    <source>
        <dbReference type="Proteomes" id="UP000239001"/>
    </source>
</evidence>
<comment type="caution">
    <text evidence="1">The sequence shown here is derived from an EMBL/GenBank/DDBJ whole genome shotgun (WGS) entry which is preliminary data.</text>
</comment>
<name>A0A2T1LVJ9_9CHRO</name>
<sequence length="149" mass="16981">MAVELVFNAAQNKSFSELYPFQLFQIVGSHHIYCKVNDRYARTISQETSFGRQFKPSEPVVLLIPETEEELTRRCSKTAFSLIEKYLNGGILSLLELYQIRHMTIQFVAETPVREALQCFSSGGTAEGIKEVYGIDIKETLKAYFIDAE</sequence>
<organism evidence="1 2">
    <name type="scientific">Aphanothece hegewaldii CCALA 016</name>
    <dbReference type="NCBI Taxonomy" id="2107694"/>
    <lineage>
        <taxon>Bacteria</taxon>
        <taxon>Bacillati</taxon>
        <taxon>Cyanobacteriota</taxon>
        <taxon>Cyanophyceae</taxon>
        <taxon>Oscillatoriophycideae</taxon>
        <taxon>Chroococcales</taxon>
        <taxon>Aphanothecaceae</taxon>
        <taxon>Aphanothece</taxon>
    </lineage>
</organism>
<dbReference type="AlphaFoldDB" id="A0A2T1LVJ9"/>
<protein>
    <submittedName>
        <fullName evidence="1">Uncharacterized protein</fullName>
    </submittedName>
</protein>
<dbReference type="EMBL" id="PXOH01000017">
    <property type="protein sequence ID" value="PSF35747.1"/>
    <property type="molecule type" value="Genomic_DNA"/>
</dbReference>
<reference evidence="1 2" key="2">
    <citation type="submission" date="2018-03" db="EMBL/GenBank/DDBJ databases">
        <authorList>
            <person name="Keele B.F."/>
        </authorList>
    </citation>
    <scope>NUCLEOTIDE SEQUENCE [LARGE SCALE GENOMIC DNA]</scope>
    <source>
        <strain evidence="1 2">CCALA 016</strain>
    </source>
</reference>
<evidence type="ECO:0000313" key="1">
    <source>
        <dbReference type="EMBL" id="PSF35747.1"/>
    </source>
</evidence>
<accession>A0A2T1LVJ9</accession>